<dbReference type="InParanoid" id="A0A1I3Z3T2"/>
<accession>A0A1I3Z3T2</accession>
<dbReference type="RefSeq" id="WP_091320327.1">
    <property type="nucleotide sequence ID" value="NZ_FOSW01000001.1"/>
</dbReference>
<dbReference type="Proteomes" id="UP000199152">
    <property type="component" value="Unassembled WGS sequence"/>
</dbReference>
<gene>
    <name evidence="1" type="ORF">SAMN04488085_101316</name>
</gene>
<dbReference type="OrthoDB" id="5192667at2"/>
<sequence>MSRKPPIGAALQRELLHFLRPPSRRLAQQVSEQVRPRLSVVARSSSGRPADEVRAALEEVVRSAGATPDLEALTEFAEQIEAGHNPFE</sequence>
<dbReference type="STRING" id="504800.SAMN04488085_101316"/>
<organism evidence="1 2">
    <name type="scientific">Geodermatophilus ruber</name>
    <dbReference type="NCBI Taxonomy" id="504800"/>
    <lineage>
        <taxon>Bacteria</taxon>
        <taxon>Bacillati</taxon>
        <taxon>Actinomycetota</taxon>
        <taxon>Actinomycetes</taxon>
        <taxon>Geodermatophilales</taxon>
        <taxon>Geodermatophilaceae</taxon>
        <taxon>Geodermatophilus</taxon>
    </lineage>
</organism>
<proteinExistence type="predicted"/>
<dbReference type="EMBL" id="FOSW01000001">
    <property type="protein sequence ID" value="SFK38301.1"/>
    <property type="molecule type" value="Genomic_DNA"/>
</dbReference>
<keyword evidence="2" id="KW-1185">Reference proteome</keyword>
<name>A0A1I3Z3T2_9ACTN</name>
<evidence type="ECO:0000313" key="1">
    <source>
        <dbReference type="EMBL" id="SFK38301.1"/>
    </source>
</evidence>
<evidence type="ECO:0000313" key="2">
    <source>
        <dbReference type="Proteomes" id="UP000199152"/>
    </source>
</evidence>
<reference evidence="1 2" key="1">
    <citation type="submission" date="2016-10" db="EMBL/GenBank/DDBJ databases">
        <authorList>
            <person name="de Groot N.N."/>
        </authorList>
    </citation>
    <scope>NUCLEOTIDE SEQUENCE [LARGE SCALE GENOMIC DNA]</scope>
    <source>
        <strain evidence="1 2">DSM 45317</strain>
    </source>
</reference>
<dbReference type="AlphaFoldDB" id="A0A1I3Z3T2"/>
<protein>
    <submittedName>
        <fullName evidence="1">Uncharacterized protein</fullName>
    </submittedName>
</protein>